<dbReference type="AlphaFoldDB" id="A0A6J7EKS5"/>
<protein>
    <submittedName>
        <fullName evidence="5">Unannotated protein</fullName>
    </submittedName>
</protein>
<dbReference type="Pfam" id="PF19295">
    <property type="entry name" value="SufBD_N"/>
    <property type="match status" value="1"/>
</dbReference>
<gene>
    <name evidence="5" type="ORF">UFOPK3444_01495</name>
</gene>
<feature type="domain" description="SUF system FeS cluster assembly SufBD N-terminal" evidence="4">
    <location>
        <begin position="153"/>
        <end position="220"/>
    </location>
</feature>
<dbReference type="PANTHER" id="PTHR30508">
    <property type="entry name" value="FES CLUSTER ASSEMBLY PROTEIN SUF"/>
    <property type="match status" value="1"/>
</dbReference>
<evidence type="ECO:0000313" key="5">
    <source>
        <dbReference type="EMBL" id="CAB4881730.1"/>
    </source>
</evidence>
<evidence type="ECO:0000256" key="1">
    <source>
        <dbReference type="ARBA" id="ARBA00043967"/>
    </source>
</evidence>
<evidence type="ECO:0000256" key="2">
    <source>
        <dbReference type="SAM" id="MobiDB-lite"/>
    </source>
</evidence>
<dbReference type="PANTHER" id="PTHR30508:SF1">
    <property type="entry name" value="UPF0051 PROTEIN ABCI8, CHLOROPLASTIC-RELATED"/>
    <property type="match status" value="1"/>
</dbReference>
<dbReference type="InterPro" id="IPR011542">
    <property type="entry name" value="SUF_FeS_clus_asmbl_SufD"/>
</dbReference>
<dbReference type="InterPro" id="IPR000825">
    <property type="entry name" value="SUF_FeS_clus_asmbl_SufBD_core"/>
</dbReference>
<feature type="region of interest" description="Disordered" evidence="2">
    <location>
        <begin position="1"/>
        <end position="21"/>
    </location>
</feature>
<dbReference type="GO" id="GO:0016226">
    <property type="term" value="P:iron-sulfur cluster assembly"/>
    <property type="evidence" value="ECO:0007669"/>
    <property type="project" value="InterPro"/>
</dbReference>
<dbReference type="NCBIfam" id="TIGR01980">
    <property type="entry name" value="sufB"/>
    <property type="match status" value="1"/>
</dbReference>
<proteinExistence type="inferred from homology"/>
<comment type="similarity">
    <text evidence="1">Belongs to the iron-sulfur cluster assembly SufBD family.</text>
</comment>
<dbReference type="Pfam" id="PF01458">
    <property type="entry name" value="SUFBD_core"/>
    <property type="match status" value="1"/>
</dbReference>
<feature type="domain" description="SUF system FeS cluster assembly SufBD core" evidence="3">
    <location>
        <begin position="223"/>
        <end position="457"/>
    </location>
</feature>
<dbReference type="SUPFAM" id="SSF101960">
    <property type="entry name" value="Stabilizer of iron transporter SufD"/>
    <property type="match status" value="1"/>
</dbReference>
<dbReference type="NCBIfam" id="TIGR01981">
    <property type="entry name" value="sufD"/>
    <property type="match status" value="1"/>
</dbReference>
<dbReference type="InterPro" id="IPR045595">
    <property type="entry name" value="SufBD_N"/>
</dbReference>
<sequence>MTQPPDAATTASVEPDENEGLREINSDYDEKFGFHDSEDDYLFKAPKGLTRKLVEQISEFKNEPQWMRDFRLKSLDYFEARPMPTWGSPMLAEVDFDNIHYFVRASERAEGSWDDVPEEVKKTFDRLGIPEAERKFLAGVGAQYESEVVYHQIREDLVEQGVIFLDMDSALREHEDLVKEYFATIIPANDNKLAALNSAVWSGGSFVYVPPGVHVEMPLQAYFRINTENMGQFERTLIIADEGSYVHYVEGCTAPTYSSDSLHSAVVELIAKPGARIRYTTVQNWSQNVFNLVTKRAVAETDATVEWVDCNLGSKLTMKYPAVYLTGERAHGEILSIAFAGKGQHQDAGGKIVHVAPNTTSNIFAKSISKDGGRSSYRGLLEVAEGAHGAKSKVVCDALLLDEHSRSDTYPTIRIAEDDVTVGHEATVSKVGDEQLFYLMSRGLSEEEAGKLIVNGFIEPIVKELPMEYAVEMNRLIELQMEGSIG</sequence>
<evidence type="ECO:0000259" key="4">
    <source>
        <dbReference type="Pfam" id="PF19295"/>
    </source>
</evidence>
<dbReference type="EMBL" id="CAFBLU010000039">
    <property type="protein sequence ID" value="CAB4881730.1"/>
    <property type="molecule type" value="Genomic_DNA"/>
</dbReference>
<evidence type="ECO:0000259" key="3">
    <source>
        <dbReference type="Pfam" id="PF01458"/>
    </source>
</evidence>
<accession>A0A6J7EKS5</accession>
<organism evidence="5">
    <name type="scientific">freshwater metagenome</name>
    <dbReference type="NCBI Taxonomy" id="449393"/>
    <lineage>
        <taxon>unclassified sequences</taxon>
        <taxon>metagenomes</taxon>
        <taxon>ecological metagenomes</taxon>
    </lineage>
</organism>
<name>A0A6J7EKS5_9ZZZZ</name>
<dbReference type="InterPro" id="IPR037284">
    <property type="entry name" value="SUF_FeS_clus_asmbl_SufBD_sf"/>
</dbReference>
<reference evidence="5" key="1">
    <citation type="submission" date="2020-05" db="EMBL/GenBank/DDBJ databases">
        <authorList>
            <person name="Chiriac C."/>
            <person name="Salcher M."/>
            <person name="Ghai R."/>
            <person name="Kavagutti S V."/>
        </authorList>
    </citation>
    <scope>NUCLEOTIDE SEQUENCE</scope>
</reference>
<dbReference type="InterPro" id="IPR010231">
    <property type="entry name" value="SUF_FeS_clus_asmbl_SufB"/>
</dbReference>
<dbReference type="InterPro" id="IPR055346">
    <property type="entry name" value="Fe-S_cluster_assembly_SufBD"/>
</dbReference>